<proteinExistence type="predicted"/>
<dbReference type="EMBL" id="BJYX01000004">
    <property type="protein sequence ID" value="GEO29399.1"/>
    <property type="molecule type" value="Genomic_DNA"/>
</dbReference>
<reference evidence="1 2" key="1">
    <citation type="submission" date="2019-07" db="EMBL/GenBank/DDBJ databases">
        <title>Whole genome shotgun sequence of Terrabacter aerolatus NBRC 106305.</title>
        <authorList>
            <person name="Hosoyama A."/>
            <person name="Uohara A."/>
            <person name="Ohji S."/>
            <person name="Ichikawa N."/>
        </authorList>
    </citation>
    <scope>NUCLEOTIDE SEQUENCE [LARGE SCALE GENOMIC DNA]</scope>
    <source>
        <strain evidence="1 2">NBRC 106305</strain>
    </source>
</reference>
<dbReference type="AlphaFoldDB" id="A0A512CYW3"/>
<evidence type="ECO:0000313" key="1">
    <source>
        <dbReference type="EMBL" id="GEO29399.1"/>
    </source>
</evidence>
<protein>
    <submittedName>
        <fullName evidence="1">Uncharacterized protein</fullName>
    </submittedName>
</protein>
<organism evidence="1 2">
    <name type="scientific">Terrabacter aerolatus</name>
    <dbReference type="NCBI Taxonomy" id="422442"/>
    <lineage>
        <taxon>Bacteria</taxon>
        <taxon>Bacillati</taxon>
        <taxon>Actinomycetota</taxon>
        <taxon>Actinomycetes</taxon>
        <taxon>Micrococcales</taxon>
        <taxon>Intrasporangiaceae</taxon>
        <taxon>Terrabacter</taxon>
    </lineage>
</organism>
<evidence type="ECO:0000313" key="2">
    <source>
        <dbReference type="Proteomes" id="UP000321534"/>
    </source>
</evidence>
<name>A0A512CYW3_9MICO</name>
<dbReference type="Proteomes" id="UP000321534">
    <property type="component" value="Unassembled WGS sequence"/>
</dbReference>
<keyword evidence="2" id="KW-1185">Reference proteome</keyword>
<accession>A0A512CYW3</accession>
<comment type="caution">
    <text evidence="1">The sequence shown here is derived from an EMBL/GenBank/DDBJ whole genome shotgun (WGS) entry which is preliminary data.</text>
</comment>
<sequence>MQKGVHGSSKSATEIIQTKRWQLGRGGVDVPPSPRIGPTLLVRVKFGAANAGPEGLDRVLLTRVTPMVAIL</sequence>
<gene>
    <name evidence="1" type="ORF">TAE01_12090</name>
</gene>